<dbReference type="InterPro" id="IPR037278">
    <property type="entry name" value="ARFGAP/RecO"/>
</dbReference>
<gene>
    <name evidence="5" type="ORF">UV58_C0002G0052</name>
</gene>
<evidence type="ECO:0000256" key="3">
    <source>
        <dbReference type="ARBA" id="ARBA00023204"/>
    </source>
</evidence>
<evidence type="ECO:0000313" key="5">
    <source>
        <dbReference type="EMBL" id="KKS83042.1"/>
    </source>
</evidence>
<keyword evidence="1" id="KW-0227">DNA damage</keyword>
<dbReference type="InterPro" id="IPR012340">
    <property type="entry name" value="NA-bd_OB-fold"/>
</dbReference>
<evidence type="ECO:0000256" key="2">
    <source>
        <dbReference type="ARBA" id="ARBA00023172"/>
    </source>
</evidence>
<dbReference type="NCBIfam" id="TIGR00613">
    <property type="entry name" value="reco"/>
    <property type="match status" value="1"/>
</dbReference>
<accession>A0A0G1CBV1</accession>
<evidence type="ECO:0000313" key="6">
    <source>
        <dbReference type="Proteomes" id="UP000034810"/>
    </source>
</evidence>
<dbReference type="SUPFAM" id="SSF57863">
    <property type="entry name" value="ArfGap/RecO-like zinc finger"/>
    <property type="match status" value="1"/>
</dbReference>
<dbReference type="Pfam" id="PF11967">
    <property type="entry name" value="RecO_N"/>
    <property type="match status" value="1"/>
</dbReference>
<evidence type="ECO:0000256" key="1">
    <source>
        <dbReference type="ARBA" id="ARBA00022763"/>
    </source>
</evidence>
<comment type="caution">
    <text evidence="5">The sequence shown here is derived from an EMBL/GenBank/DDBJ whole genome shotgun (WGS) entry which is preliminary data.</text>
</comment>
<keyword evidence="3" id="KW-0234">DNA repair</keyword>
<feature type="domain" description="DNA replication/recombination mediator RecO N-terminal" evidence="4">
    <location>
        <begin position="1"/>
        <end position="62"/>
    </location>
</feature>
<protein>
    <submittedName>
        <fullName evidence="5">Repair protein RecO protein</fullName>
    </submittedName>
</protein>
<dbReference type="EMBL" id="LCFA01000002">
    <property type="protein sequence ID" value="KKS83042.1"/>
    <property type="molecule type" value="Genomic_DNA"/>
</dbReference>
<dbReference type="Gene3D" id="2.40.50.140">
    <property type="entry name" value="Nucleic acid-binding proteins"/>
    <property type="match status" value="1"/>
</dbReference>
<proteinExistence type="predicted"/>
<dbReference type="PANTHER" id="PTHR33991:SF1">
    <property type="entry name" value="DNA REPAIR PROTEIN RECO"/>
    <property type="match status" value="1"/>
</dbReference>
<name>A0A0G1CBV1_9BACT</name>
<dbReference type="InterPro" id="IPR022572">
    <property type="entry name" value="DNA_rep/recomb_RecO_N"/>
</dbReference>
<dbReference type="AlphaFoldDB" id="A0A0G1CBV1"/>
<reference evidence="5 6" key="1">
    <citation type="journal article" date="2015" name="Nature">
        <title>rRNA introns, odd ribosomes, and small enigmatic genomes across a large radiation of phyla.</title>
        <authorList>
            <person name="Brown C.T."/>
            <person name="Hug L.A."/>
            <person name="Thomas B.C."/>
            <person name="Sharon I."/>
            <person name="Castelle C.J."/>
            <person name="Singh A."/>
            <person name="Wilkins M.J."/>
            <person name="Williams K.H."/>
            <person name="Banfield J.F."/>
        </authorList>
    </citation>
    <scope>NUCLEOTIDE SEQUENCE [LARGE SCALE GENOMIC DNA]</scope>
</reference>
<evidence type="ECO:0000259" key="4">
    <source>
        <dbReference type="Pfam" id="PF11967"/>
    </source>
</evidence>
<dbReference type="SUPFAM" id="SSF50249">
    <property type="entry name" value="Nucleic acid-binding proteins"/>
    <property type="match status" value="1"/>
</dbReference>
<dbReference type="GO" id="GO:0006302">
    <property type="term" value="P:double-strand break repair"/>
    <property type="evidence" value="ECO:0007669"/>
    <property type="project" value="TreeGrafter"/>
</dbReference>
<keyword evidence="2" id="KW-0233">DNA recombination</keyword>
<dbReference type="PANTHER" id="PTHR33991">
    <property type="entry name" value="DNA REPAIR PROTEIN RECO"/>
    <property type="match status" value="1"/>
</dbReference>
<sequence length="182" mass="20714">MREFFTRALVLERRNLGEVDGLIRFFSEDYGKVTARAKSLRKIQSKLSGYLQPLNFVKVRLVKLAGPSDGFAVVDCLSDGKFSSLETNKRFDLLPVVSLVNTMAGELETDRKLWVFLEEIFLRRFDTKETIRTFLKIAGFNPDGADCFFCHQKEIVAFLPSDHIFLCSTHSSKVPADKIVLL</sequence>
<dbReference type="Proteomes" id="UP000034810">
    <property type="component" value="Unassembled WGS sequence"/>
</dbReference>
<dbReference type="GO" id="GO:0006310">
    <property type="term" value="P:DNA recombination"/>
    <property type="evidence" value="ECO:0007669"/>
    <property type="project" value="UniProtKB-KW"/>
</dbReference>
<dbReference type="InterPro" id="IPR003717">
    <property type="entry name" value="RecO"/>
</dbReference>
<organism evidence="5 6">
    <name type="scientific">Candidatus Wolfebacteria bacterium GW2011_GWC1_43_10</name>
    <dbReference type="NCBI Taxonomy" id="1619011"/>
    <lineage>
        <taxon>Bacteria</taxon>
        <taxon>Candidatus Wolfeibacteriota</taxon>
    </lineage>
</organism>
<dbReference type="GO" id="GO:0043590">
    <property type="term" value="C:bacterial nucleoid"/>
    <property type="evidence" value="ECO:0007669"/>
    <property type="project" value="TreeGrafter"/>
</dbReference>